<dbReference type="Pfam" id="PF20549">
    <property type="entry name" value="DUF6763"/>
    <property type="match status" value="1"/>
</dbReference>
<dbReference type="Proteomes" id="UP001143362">
    <property type="component" value="Unassembled WGS sequence"/>
</dbReference>
<evidence type="ECO:0000256" key="1">
    <source>
        <dbReference type="SAM" id="MobiDB-lite"/>
    </source>
</evidence>
<gene>
    <name evidence="2" type="ORF">EYC98_11210</name>
</gene>
<sequence length="105" mass="12207">MKLLPPLIGEWYRDVQNGAIFEVVAWDIQTLLIETQYLDGEVSEYELESWRELTLTRCEPPEDWRTPFELDGDDVHDPDLPFHPEDWSGPVNGIEPEYSCGVEDI</sequence>
<evidence type="ECO:0000313" key="3">
    <source>
        <dbReference type="Proteomes" id="UP001143362"/>
    </source>
</evidence>
<comment type="caution">
    <text evidence="2">The sequence shown here is derived from an EMBL/GenBank/DDBJ whole genome shotgun (WGS) entry which is preliminary data.</text>
</comment>
<proteinExistence type="predicted"/>
<organism evidence="2 3">
    <name type="scientific">Candidatus Litorirhabdus singularis</name>
    <dbReference type="NCBI Taxonomy" id="2518993"/>
    <lineage>
        <taxon>Bacteria</taxon>
        <taxon>Pseudomonadati</taxon>
        <taxon>Pseudomonadota</taxon>
        <taxon>Gammaproteobacteria</taxon>
        <taxon>Cellvibrionales</taxon>
        <taxon>Halieaceae</taxon>
        <taxon>Candidatus Litorirhabdus</taxon>
    </lineage>
</organism>
<keyword evidence="3" id="KW-1185">Reference proteome</keyword>
<feature type="region of interest" description="Disordered" evidence="1">
    <location>
        <begin position="62"/>
        <end position="95"/>
    </location>
</feature>
<dbReference type="EMBL" id="SHNN01000002">
    <property type="protein sequence ID" value="MCX2981431.1"/>
    <property type="molecule type" value="Genomic_DNA"/>
</dbReference>
<reference evidence="2" key="1">
    <citation type="submission" date="2019-02" db="EMBL/GenBank/DDBJ databases">
        <authorList>
            <person name="Li S.-H."/>
        </authorList>
    </citation>
    <scope>NUCLEOTIDE SEQUENCE</scope>
    <source>
        <strain evidence="2">IMCC14734</strain>
    </source>
</reference>
<accession>A0ABT3TGJ7</accession>
<name>A0ABT3TGJ7_9GAMM</name>
<dbReference type="RefSeq" id="WP_279245431.1">
    <property type="nucleotide sequence ID" value="NZ_SHNN01000002.1"/>
</dbReference>
<dbReference type="InterPro" id="IPR046651">
    <property type="entry name" value="DUF6763"/>
</dbReference>
<feature type="compositionally biased region" description="Basic and acidic residues" evidence="1">
    <location>
        <begin position="62"/>
        <end position="86"/>
    </location>
</feature>
<protein>
    <submittedName>
        <fullName evidence="2">Uncharacterized protein</fullName>
    </submittedName>
</protein>
<evidence type="ECO:0000313" key="2">
    <source>
        <dbReference type="EMBL" id="MCX2981431.1"/>
    </source>
</evidence>